<name>A0AA38IK03_9CUCU</name>
<accession>A0AA38IK03</accession>
<dbReference type="AlphaFoldDB" id="A0AA38IK03"/>
<protein>
    <submittedName>
        <fullName evidence="1">Uncharacterized protein</fullName>
    </submittedName>
</protein>
<gene>
    <name evidence="1" type="ORF">Zmor_014553</name>
</gene>
<comment type="caution">
    <text evidence="1">The sequence shown here is derived from an EMBL/GenBank/DDBJ whole genome shotgun (WGS) entry which is preliminary data.</text>
</comment>
<dbReference type="Proteomes" id="UP001168821">
    <property type="component" value="Unassembled WGS sequence"/>
</dbReference>
<evidence type="ECO:0000313" key="1">
    <source>
        <dbReference type="EMBL" id="KAJ3655421.1"/>
    </source>
</evidence>
<organism evidence="1 2">
    <name type="scientific">Zophobas morio</name>
    <dbReference type="NCBI Taxonomy" id="2755281"/>
    <lineage>
        <taxon>Eukaryota</taxon>
        <taxon>Metazoa</taxon>
        <taxon>Ecdysozoa</taxon>
        <taxon>Arthropoda</taxon>
        <taxon>Hexapoda</taxon>
        <taxon>Insecta</taxon>
        <taxon>Pterygota</taxon>
        <taxon>Neoptera</taxon>
        <taxon>Endopterygota</taxon>
        <taxon>Coleoptera</taxon>
        <taxon>Polyphaga</taxon>
        <taxon>Cucujiformia</taxon>
        <taxon>Tenebrionidae</taxon>
        <taxon>Zophobas</taxon>
    </lineage>
</organism>
<evidence type="ECO:0000313" key="2">
    <source>
        <dbReference type="Proteomes" id="UP001168821"/>
    </source>
</evidence>
<proteinExistence type="predicted"/>
<sequence length="92" mass="10304">MYLINASVYVEDANSDIDQEFDGINEVADSGLKVDISEVFENIDRLKHSFHPGADGIPNVLLKNCIYTITVPLCELFKVSLSQGKFPKAWKK</sequence>
<dbReference type="EMBL" id="JALNTZ010000004">
    <property type="protein sequence ID" value="KAJ3655421.1"/>
    <property type="molecule type" value="Genomic_DNA"/>
</dbReference>
<keyword evidence="2" id="KW-1185">Reference proteome</keyword>
<reference evidence="1" key="1">
    <citation type="journal article" date="2023" name="G3 (Bethesda)">
        <title>Whole genome assemblies of Zophobas morio and Tenebrio molitor.</title>
        <authorList>
            <person name="Kaur S."/>
            <person name="Stinson S.A."/>
            <person name="diCenzo G.C."/>
        </authorList>
    </citation>
    <scope>NUCLEOTIDE SEQUENCE</scope>
    <source>
        <strain evidence="1">QUZm001</strain>
    </source>
</reference>